<sequence length="170" mass="19442">MNEVSSCDATTIQKYCEDHSIELKYHNKKKTLTMTNVTRDIYSFLKERGCSLREQLNIVEQIGNNAVNSEPASDEFPNSTVRENTENNIRRWLQLHCSSTACEFKTQVSSGRPWKTCRLAIQECQACSRLQLTDKEALSILCKSVKVSASKVKRDFELLKEAKGRKLLFS</sequence>
<name>A0A6S8FTL1_9STRA</name>
<accession>A0A6S8FTL1</accession>
<evidence type="ECO:0000313" key="2">
    <source>
        <dbReference type="EMBL" id="CAE0446596.1"/>
    </source>
</evidence>
<dbReference type="EMBL" id="HBIN01021638">
    <property type="protein sequence ID" value="CAE0446595.1"/>
    <property type="molecule type" value="Transcribed_RNA"/>
</dbReference>
<dbReference type="EMBL" id="HBIN01021639">
    <property type="protein sequence ID" value="CAE0446596.1"/>
    <property type="molecule type" value="Transcribed_RNA"/>
</dbReference>
<proteinExistence type="predicted"/>
<evidence type="ECO:0000313" key="1">
    <source>
        <dbReference type="EMBL" id="CAE0446595.1"/>
    </source>
</evidence>
<protein>
    <submittedName>
        <fullName evidence="1">Uncharacterized protein</fullName>
    </submittedName>
</protein>
<gene>
    <name evidence="1" type="ORF">ASTO00021_LOCUS16586</name>
    <name evidence="2" type="ORF">ASTO00021_LOCUS16587</name>
</gene>
<reference evidence="1" key="1">
    <citation type="submission" date="2021-01" db="EMBL/GenBank/DDBJ databases">
        <authorList>
            <person name="Corre E."/>
            <person name="Pelletier E."/>
            <person name="Niang G."/>
            <person name="Scheremetjew M."/>
            <person name="Finn R."/>
            <person name="Kale V."/>
            <person name="Holt S."/>
            <person name="Cochrane G."/>
            <person name="Meng A."/>
            <person name="Brown T."/>
            <person name="Cohen L."/>
        </authorList>
    </citation>
    <scope>NUCLEOTIDE SEQUENCE</scope>
    <source>
        <strain evidence="1">GSBS06</strain>
    </source>
</reference>
<organism evidence="1">
    <name type="scientific">Aplanochytrium stocchinoi</name>
    <dbReference type="NCBI Taxonomy" id="215587"/>
    <lineage>
        <taxon>Eukaryota</taxon>
        <taxon>Sar</taxon>
        <taxon>Stramenopiles</taxon>
        <taxon>Bigyra</taxon>
        <taxon>Labyrinthulomycetes</taxon>
        <taxon>Thraustochytrida</taxon>
        <taxon>Thraustochytriidae</taxon>
        <taxon>Aplanochytrium</taxon>
    </lineage>
</organism>
<dbReference type="AlphaFoldDB" id="A0A6S8FTL1"/>